<keyword evidence="2" id="KW-1185">Reference proteome</keyword>
<protein>
    <submittedName>
        <fullName evidence="1">Uncharacterized protein</fullName>
    </submittedName>
</protein>
<reference evidence="1" key="2">
    <citation type="submission" date="2020-09" db="EMBL/GenBank/DDBJ databases">
        <authorList>
            <person name="Sun Q."/>
            <person name="Zhou Y."/>
        </authorList>
    </citation>
    <scope>NUCLEOTIDE SEQUENCE</scope>
    <source>
        <strain evidence="1">CGMCC 1.15322</strain>
    </source>
</reference>
<evidence type="ECO:0000313" key="1">
    <source>
        <dbReference type="EMBL" id="GGB12051.1"/>
    </source>
</evidence>
<sequence>MALHYQLVDRRPQLLERYRTPETGDARAWERFLSASLAEKSDNIKADALSKEASQVLTDFRRKRIYLSSGTAGEVERLMNLFLYVGSEFRNISYRNPDNLRQVVEPEVIEVRKRALEASQNLFPVLESQFRRHLGGPDGKNK</sequence>
<comment type="caution">
    <text evidence="1">The sequence shown here is derived from an EMBL/GenBank/DDBJ whole genome shotgun (WGS) entry which is preliminary data.</text>
</comment>
<dbReference type="EMBL" id="BMIG01000018">
    <property type="protein sequence ID" value="GGB12051.1"/>
    <property type="molecule type" value="Genomic_DNA"/>
</dbReference>
<dbReference type="AlphaFoldDB" id="A0A916SQN0"/>
<dbReference type="Proteomes" id="UP000620596">
    <property type="component" value="Unassembled WGS sequence"/>
</dbReference>
<accession>A0A916SQN0</accession>
<reference evidence="1" key="1">
    <citation type="journal article" date="2014" name="Int. J. Syst. Evol. Microbiol.">
        <title>Complete genome sequence of Corynebacterium casei LMG S-19264T (=DSM 44701T), isolated from a smear-ripened cheese.</title>
        <authorList>
            <consortium name="US DOE Joint Genome Institute (JGI-PGF)"/>
            <person name="Walter F."/>
            <person name="Albersmeier A."/>
            <person name="Kalinowski J."/>
            <person name="Ruckert C."/>
        </authorList>
    </citation>
    <scope>NUCLEOTIDE SEQUENCE</scope>
    <source>
        <strain evidence="1">CGMCC 1.15322</strain>
    </source>
</reference>
<name>A0A916SQN0_9BURK</name>
<organism evidence="1 2">
    <name type="scientific">Polaromonas eurypsychrophila</name>
    <dbReference type="NCBI Taxonomy" id="1614635"/>
    <lineage>
        <taxon>Bacteria</taxon>
        <taxon>Pseudomonadati</taxon>
        <taxon>Pseudomonadota</taxon>
        <taxon>Betaproteobacteria</taxon>
        <taxon>Burkholderiales</taxon>
        <taxon>Comamonadaceae</taxon>
        <taxon>Polaromonas</taxon>
    </lineage>
</organism>
<gene>
    <name evidence="1" type="ORF">GCM10011496_36170</name>
</gene>
<evidence type="ECO:0000313" key="2">
    <source>
        <dbReference type="Proteomes" id="UP000620596"/>
    </source>
</evidence>
<dbReference type="RefSeq" id="WP_188709915.1">
    <property type="nucleotide sequence ID" value="NZ_BMIG01000018.1"/>
</dbReference>
<proteinExistence type="predicted"/>